<reference evidence="2" key="2">
    <citation type="journal article" date="2015" name="Data Brief">
        <title>Shoot transcriptome of the giant reed, Arundo donax.</title>
        <authorList>
            <person name="Barrero R.A."/>
            <person name="Guerrero F.D."/>
            <person name="Moolhuijzen P."/>
            <person name="Goolsby J.A."/>
            <person name="Tidwell J."/>
            <person name="Bellgard S.E."/>
            <person name="Bellgard M.I."/>
        </authorList>
    </citation>
    <scope>NUCLEOTIDE SEQUENCE</scope>
    <source>
        <tissue evidence="2">Shoot tissue taken approximately 20 cm above the soil surface</tissue>
    </source>
</reference>
<dbReference type="SUPFAM" id="SSF143791">
    <property type="entry name" value="DUSP-like"/>
    <property type="match status" value="1"/>
</dbReference>
<dbReference type="PROSITE" id="PS51283">
    <property type="entry name" value="DUSP"/>
    <property type="match status" value="1"/>
</dbReference>
<dbReference type="InterPro" id="IPR006615">
    <property type="entry name" value="Pept_C19_DUSP"/>
</dbReference>
<name>A0A0A9DNT2_ARUDO</name>
<dbReference type="InterPro" id="IPR035927">
    <property type="entry name" value="DUSP-like_sf"/>
</dbReference>
<evidence type="ECO:0000259" key="1">
    <source>
        <dbReference type="PROSITE" id="PS51283"/>
    </source>
</evidence>
<dbReference type="GO" id="GO:0004843">
    <property type="term" value="F:cysteine-type deubiquitinase activity"/>
    <property type="evidence" value="ECO:0007669"/>
    <property type="project" value="InterPro"/>
</dbReference>
<reference evidence="2" key="1">
    <citation type="submission" date="2014-09" db="EMBL/GenBank/DDBJ databases">
        <authorList>
            <person name="Magalhaes I.L.F."/>
            <person name="Oliveira U."/>
            <person name="Santos F.R."/>
            <person name="Vidigal T.H.D.A."/>
            <person name="Brescovit A.D."/>
            <person name="Santos A.J."/>
        </authorList>
    </citation>
    <scope>NUCLEOTIDE SEQUENCE</scope>
    <source>
        <tissue evidence="2">Shoot tissue taken approximately 20 cm above the soil surface</tissue>
    </source>
</reference>
<organism evidence="2">
    <name type="scientific">Arundo donax</name>
    <name type="common">Giant reed</name>
    <name type="synonym">Donax arundinaceus</name>
    <dbReference type="NCBI Taxonomy" id="35708"/>
    <lineage>
        <taxon>Eukaryota</taxon>
        <taxon>Viridiplantae</taxon>
        <taxon>Streptophyta</taxon>
        <taxon>Embryophyta</taxon>
        <taxon>Tracheophyta</taxon>
        <taxon>Spermatophyta</taxon>
        <taxon>Magnoliopsida</taxon>
        <taxon>Liliopsida</taxon>
        <taxon>Poales</taxon>
        <taxon>Poaceae</taxon>
        <taxon>PACMAD clade</taxon>
        <taxon>Arundinoideae</taxon>
        <taxon>Arundineae</taxon>
        <taxon>Arundo</taxon>
    </lineage>
</organism>
<sequence>MFSSTDAYMPMYKCTSKDGKATENNNIMEINSDLLPRHFRNEINEFNASYVKSYKEYQSMRDSHLAYVTERRQEVKSLLIEAPASPEDDSYFWISTEWLCKWADNVTPPSSFDNNAIQCEHGKVPASKVVSMKRLSAVAWKKLFF</sequence>
<evidence type="ECO:0000313" key="2">
    <source>
        <dbReference type="EMBL" id="JAD90219.1"/>
    </source>
</evidence>
<accession>A0A0A9DNT2</accession>
<dbReference type="AlphaFoldDB" id="A0A0A9DNT2"/>
<dbReference type="EMBL" id="GBRH01207676">
    <property type="protein sequence ID" value="JAD90219.1"/>
    <property type="molecule type" value="Transcribed_RNA"/>
</dbReference>
<protein>
    <submittedName>
        <fullName evidence="2">UBP26</fullName>
    </submittedName>
</protein>
<feature type="domain" description="DUSP" evidence="1">
    <location>
        <begin position="66"/>
        <end position="145"/>
    </location>
</feature>
<proteinExistence type="predicted"/>